<reference evidence="2" key="1">
    <citation type="submission" date="2021-01" db="EMBL/GenBank/DDBJ databases">
        <title>Whole genome shotgun sequence of Virgisporangium ochraceum NBRC 16418.</title>
        <authorList>
            <person name="Komaki H."/>
            <person name="Tamura T."/>
        </authorList>
    </citation>
    <scope>NUCLEOTIDE SEQUENCE</scope>
    <source>
        <strain evidence="2">NBRC 16418</strain>
    </source>
</reference>
<protein>
    <recommendedName>
        <fullName evidence="4">PH domain-containing protein</fullName>
    </recommendedName>
</protein>
<sequence length="200" mass="21037">MGTSKMVAGERIEWRRAFPRRAVRMLTGCTVAAALVAALGWAMFGTEPATLNTGAANPLAVVPQWTLALVAAVVAAAAVPVLRRPLVAASHVTLHVRPGVFRTLALPWTTVAAITGVDTPAGEFLLVRLTPHAADRPGPQDPDRPGFWDRTVLRAATRAYPPAAGYDLAVRLGDFTGTPAAKVTALAAYAPESVEITSRL</sequence>
<keyword evidence="1" id="KW-0812">Transmembrane</keyword>
<dbReference type="EMBL" id="BOPH01000018">
    <property type="protein sequence ID" value="GIJ66509.1"/>
    <property type="molecule type" value="Genomic_DNA"/>
</dbReference>
<gene>
    <name evidence="2" type="ORF">Voc01_014260</name>
</gene>
<accession>A0A8J3ZME6</accession>
<evidence type="ECO:0008006" key="4">
    <source>
        <dbReference type="Google" id="ProtNLM"/>
    </source>
</evidence>
<evidence type="ECO:0000256" key="1">
    <source>
        <dbReference type="SAM" id="Phobius"/>
    </source>
</evidence>
<evidence type="ECO:0000313" key="3">
    <source>
        <dbReference type="Proteomes" id="UP000635606"/>
    </source>
</evidence>
<evidence type="ECO:0000313" key="2">
    <source>
        <dbReference type="EMBL" id="GIJ66509.1"/>
    </source>
</evidence>
<name>A0A8J3ZME6_9ACTN</name>
<keyword evidence="1" id="KW-1133">Transmembrane helix</keyword>
<dbReference type="AlphaFoldDB" id="A0A8J3ZME6"/>
<proteinExistence type="predicted"/>
<keyword evidence="1" id="KW-0472">Membrane</keyword>
<feature type="transmembrane region" description="Helical" evidence="1">
    <location>
        <begin position="64"/>
        <end position="82"/>
    </location>
</feature>
<keyword evidence="3" id="KW-1185">Reference proteome</keyword>
<feature type="transmembrane region" description="Helical" evidence="1">
    <location>
        <begin position="21"/>
        <end position="44"/>
    </location>
</feature>
<dbReference type="Proteomes" id="UP000635606">
    <property type="component" value="Unassembled WGS sequence"/>
</dbReference>
<dbReference type="RefSeq" id="WP_203926475.1">
    <property type="nucleotide sequence ID" value="NZ_BOPH01000018.1"/>
</dbReference>
<organism evidence="2 3">
    <name type="scientific">Virgisporangium ochraceum</name>
    <dbReference type="NCBI Taxonomy" id="65505"/>
    <lineage>
        <taxon>Bacteria</taxon>
        <taxon>Bacillati</taxon>
        <taxon>Actinomycetota</taxon>
        <taxon>Actinomycetes</taxon>
        <taxon>Micromonosporales</taxon>
        <taxon>Micromonosporaceae</taxon>
        <taxon>Virgisporangium</taxon>
    </lineage>
</organism>
<comment type="caution">
    <text evidence="2">The sequence shown here is derived from an EMBL/GenBank/DDBJ whole genome shotgun (WGS) entry which is preliminary data.</text>
</comment>